<reference evidence="1 2" key="1">
    <citation type="journal article" date="2024" name="G3 (Bethesda)">
        <title>Genome assembly of Hibiscus sabdariffa L. provides insights into metabolisms of medicinal natural products.</title>
        <authorList>
            <person name="Kim T."/>
        </authorList>
    </citation>
    <scope>NUCLEOTIDE SEQUENCE [LARGE SCALE GENOMIC DNA]</scope>
    <source>
        <strain evidence="1">TK-2024</strain>
        <tissue evidence="1">Old leaves</tissue>
    </source>
</reference>
<gene>
    <name evidence="1" type="ORF">V6N12_022308</name>
</gene>
<organism evidence="1 2">
    <name type="scientific">Hibiscus sabdariffa</name>
    <name type="common">roselle</name>
    <dbReference type="NCBI Taxonomy" id="183260"/>
    <lineage>
        <taxon>Eukaryota</taxon>
        <taxon>Viridiplantae</taxon>
        <taxon>Streptophyta</taxon>
        <taxon>Embryophyta</taxon>
        <taxon>Tracheophyta</taxon>
        <taxon>Spermatophyta</taxon>
        <taxon>Magnoliopsida</taxon>
        <taxon>eudicotyledons</taxon>
        <taxon>Gunneridae</taxon>
        <taxon>Pentapetalae</taxon>
        <taxon>rosids</taxon>
        <taxon>malvids</taxon>
        <taxon>Malvales</taxon>
        <taxon>Malvaceae</taxon>
        <taxon>Malvoideae</taxon>
        <taxon>Hibiscus</taxon>
    </lineage>
</organism>
<comment type="caution">
    <text evidence="1">The sequence shown here is derived from an EMBL/GenBank/DDBJ whole genome shotgun (WGS) entry which is preliminary data.</text>
</comment>
<keyword evidence="2" id="KW-1185">Reference proteome</keyword>
<protein>
    <recommendedName>
        <fullName evidence="3">Secreted protein</fullName>
    </recommendedName>
</protein>
<evidence type="ECO:0000313" key="1">
    <source>
        <dbReference type="EMBL" id="KAK8587834.1"/>
    </source>
</evidence>
<sequence length="100" mass="11520">MESFARATWRLRGMRFRVLGTVTICGAQRADLVPSWTRDVRESIIERCSRCGRRPTSICYSPHPSHWSTSLRALSVATFVSPSKFKTCFRSVPKRRKMIV</sequence>
<accession>A0ABR2FUW0</accession>
<name>A0ABR2FUW0_9ROSI</name>
<dbReference type="Proteomes" id="UP001472677">
    <property type="component" value="Unassembled WGS sequence"/>
</dbReference>
<proteinExistence type="predicted"/>
<evidence type="ECO:0008006" key="3">
    <source>
        <dbReference type="Google" id="ProtNLM"/>
    </source>
</evidence>
<evidence type="ECO:0000313" key="2">
    <source>
        <dbReference type="Proteomes" id="UP001472677"/>
    </source>
</evidence>
<dbReference type="EMBL" id="JBBPBM010000004">
    <property type="protein sequence ID" value="KAK8587834.1"/>
    <property type="molecule type" value="Genomic_DNA"/>
</dbReference>